<evidence type="ECO:0000256" key="6">
    <source>
        <dbReference type="ARBA" id="ARBA00023014"/>
    </source>
</evidence>
<accession>A0A5M3WRQ5</accession>
<dbReference type="GO" id="GO:0046872">
    <property type="term" value="F:metal ion binding"/>
    <property type="evidence" value="ECO:0007669"/>
    <property type="project" value="UniProtKB-KW"/>
</dbReference>
<gene>
    <name evidence="8" type="ORF">Amac_047830</name>
</gene>
<evidence type="ECO:0000313" key="9">
    <source>
        <dbReference type="Proteomes" id="UP000331127"/>
    </source>
</evidence>
<dbReference type="Gene3D" id="3.30.70.20">
    <property type="match status" value="1"/>
</dbReference>
<evidence type="ECO:0000256" key="7">
    <source>
        <dbReference type="ARBA" id="ARBA00023291"/>
    </source>
</evidence>
<keyword evidence="2" id="KW-0813">Transport</keyword>
<organism evidence="8 9">
    <name type="scientific">Acrocarpospora macrocephala</name>
    <dbReference type="NCBI Taxonomy" id="150177"/>
    <lineage>
        <taxon>Bacteria</taxon>
        <taxon>Bacillati</taxon>
        <taxon>Actinomycetota</taxon>
        <taxon>Actinomycetes</taxon>
        <taxon>Streptosporangiales</taxon>
        <taxon>Streptosporangiaceae</taxon>
        <taxon>Acrocarpospora</taxon>
    </lineage>
</organism>
<keyword evidence="6" id="KW-0411">Iron-sulfur</keyword>
<dbReference type="OrthoDB" id="14703at2"/>
<dbReference type="PANTHER" id="PTHR36923:SF3">
    <property type="entry name" value="FERREDOXIN"/>
    <property type="match status" value="1"/>
</dbReference>
<dbReference type="PANTHER" id="PTHR36923">
    <property type="entry name" value="FERREDOXIN"/>
    <property type="match status" value="1"/>
</dbReference>
<dbReference type="Pfam" id="PF13459">
    <property type="entry name" value="Fer4_15"/>
    <property type="match status" value="1"/>
</dbReference>
<name>A0A5M3WRQ5_9ACTN</name>
<keyword evidence="4" id="KW-0249">Electron transport</keyword>
<comment type="caution">
    <text evidence="8">The sequence shown here is derived from an EMBL/GenBank/DDBJ whole genome shotgun (WGS) entry which is preliminary data.</text>
</comment>
<comment type="cofactor">
    <cofactor evidence="1">
        <name>[3Fe-4S] cluster</name>
        <dbReference type="ChEBI" id="CHEBI:21137"/>
    </cofactor>
</comment>
<keyword evidence="3" id="KW-0479">Metal-binding</keyword>
<reference evidence="8 9" key="1">
    <citation type="submission" date="2019-10" db="EMBL/GenBank/DDBJ databases">
        <title>Whole genome shotgun sequence of Acrocarpospora macrocephala NBRC 16266.</title>
        <authorList>
            <person name="Ichikawa N."/>
            <person name="Kimura A."/>
            <person name="Kitahashi Y."/>
            <person name="Komaki H."/>
            <person name="Oguchi A."/>
        </authorList>
    </citation>
    <scope>NUCLEOTIDE SEQUENCE [LARGE SCALE GENOMIC DNA]</scope>
    <source>
        <strain evidence="8 9">NBRC 16266</strain>
    </source>
</reference>
<evidence type="ECO:0000256" key="5">
    <source>
        <dbReference type="ARBA" id="ARBA00023004"/>
    </source>
</evidence>
<evidence type="ECO:0000256" key="2">
    <source>
        <dbReference type="ARBA" id="ARBA00022448"/>
    </source>
</evidence>
<keyword evidence="7" id="KW-0003">3Fe-4S</keyword>
<evidence type="ECO:0000256" key="1">
    <source>
        <dbReference type="ARBA" id="ARBA00001927"/>
    </source>
</evidence>
<dbReference type="SUPFAM" id="SSF54862">
    <property type="entry name" value="4Fe-4S ferredoxins"/>
    <property type="match status" value="1"/>
</dbReference>
<keyword evidence="5" id="KW-0408">Iron</keyword>
<protein>
    <recommendedName>
        <fullName evidence="10">Ferredoxin</fullName>
    </recommendedName>
</protein>
<dbReference type="Proteomes" id="UP000331127">
    <property type="component" value="Unassembled WGS sequence"/>
</dbReference>
<dbReference type="InterPro" id="IPR051269">
    <property type="entry name" value="Fe-S_cluster_ET"/>
</dbReference>
<evidence type="ECO:0000256" key="4">
    <source>
        <dbReference type="ARBA" id="ARBA00022982"/>
    </source>
</evidence>
<evidence type="ECO:0000256" key="3">
    <source>
        <dbReference type="ARBA" id="ARBA00022723"/>
    </source>
</evidence>
<evidence type="ECO:0008006" key="10">
    <source>
        <dbReference type="Google" id="ProtNLM"/>
    </source>
</evidence>
<dbReference type="RefSeq" id="WP_155356567.1">
    <property type="nucleotide sequence ID" value="NZ_BAAAHL010000018.1"/>
</dbReference>
<dbReference type="GO" id="GO:0051538">
    <property type="term" value="F:3 iron, 4 sulfur cluster binding"/>
    <property type="evidence" value="ECO:0007669"/>
    <property type="project" value="UniProtKB-KW"/>
</dbReference>
<proteinExistence type="predicted"/>
<sequence>MIRLTVDLELCEGYGNCVFEADDYCELTEDGVVRLVRPDVAAADLQRVELAVSSCPVSALQLEST</sequence>
<dbReference type="AlphaFoldDB" id="A0A5M3WRQ5"/>
<evidence type="ECO:0000313" key="8">
    <source>
        <dbReference type="EMBL" id="GES11186.1"/>
    </source>
</evidence>
<keyword evidence="9" id="KW-1185">Reference proteome</keyword>
<dbReference type="EMBL" id="BLAE01000027">
    <property type="protein sequence ID" value="GES11186.1"/>
    <property type="molecule type" value="Genomic_DNA"/>
</dbReference>